<name>A0A2M6WUK1_9BACT</name>
<feature type="transmembrane region" description="Helical" evidence="1">
    <location>
        <begin position="251"/>
        <end position="272"/>
    </location>
</feature>
<feature type="transmembrane region" description="Helical" evidence="1">
    <location>
        <begin position="133"/>
        <end position="151"/>
    </location>
</feature>
<evidence type="ECO:0000256" key="1">
    <source>
        <dbReference type="SAM" id="Phobius"/>
    </source>
</evidence>
<keyword evidence="1" id="KW-0472">Membrane</keyword>
<keyword evidence="1" id="KW-1133">Transmembrane helix</keyword>
<evidence type="ECO:0008006" key="4">
    <source>
        <dbReference type="Google" id="ProtNLM"/>
    </source>
</evidence>
<dbReference type="EMBL" id="PFAM01000004">
    <property type="protein sequence ID" value="PIT96396.1"/>
    <property type="molecule type" value="Genomic_DNA"/>
</dbReference>
<evidence type="ECO:0000313" key="3">
    <source>
        <dbReference type="Proteomes" id="UP000228533"/>
    </source>
</evidence>
<feature type="transmembrane region" description="Helical" evidence="1">
    <location>
        <begin position="44"/>
        <end position="64"/>
    </location>
</feature>
<reference evidence="3" key="1">
    <citation type="submission" date="2017-09" db="EMBL/GenBank/DDBJ databases">
        <title>Depth-based differentiation of microbial function through sediment-hosted aquifers and enrichment of novel symbionts in the deep terrestrial subsurface.</title>
        <authorList>
            <person name="Probst A.J."/>
            <person name="Ladd B."/>
            <person name="Jarett J.K."/>
            <person name="Geller-Mcgrath D.E."/>
            <person name="Sieber C.M.K."/>
            <person name="Emerson J.B."/>
            <person name="Anantharaman K."/>
            <person name="Thomas B.C."/>
            <person name="Malmstrom R."/>
            <person name="Stieglmeier M."/>
            <person name="Klingl A."/>
            <person name="Woyke T."/>
            <person name="Ryan C.M."/>
            <person name="Banfield J.F."/>
        </authorList>
    </citation>
    <scope>NUCLEOTIDE SEQUENCE [LARGE SCALE GENOMIC DNA]</scope>
</reference>
<keyword evidence="1" id="KW-0812">Transmembrane</keyword>
<dbReference type="Proteomes" id="UP000228533">
    <property type="component" value="Unassembled WGS sequence"/>
</dbReference>
<comment type="caution">
    <text evidence="2">The sequence shown here is derived from an EMBL/GenBank/DDBJ whole genome shotgun (WGS) entry which is preliminary data.</text>
</comment>
<organism evidence="2 3">
    <name type="scientific">Candidatus Falkowbacteria bacterium CG10_big_fil_rev_8_21_14_0_10_37_14</name>
    <dbReference type="NCBI Taxonomy" id="1974561"/>
    <lineage>
        <taxon>Bacteria</taxon>
        <taxon>Candidatus Falkowiibacteriota</taxon>
    </lineage>
</organism>
<dbReference type="PANTHER" id="PTHR30238">
    <property type="entry name" value="MEMBRANE BOUND PREDICTED REDOX MODULATOR"/>
    <property type="match status" value="1"/>
</dbReference>
<dbReference type="PANTHER" id="PTHR30238:SF4">
    <property type="entry name" value="SLL1022 PROTEIN"/>
    <property type="match status" value="1"/>
</dbReference>
<dbReference type="InterPro" id="IPR007427">
    <property type="entry name" value="DUF475"/>
</dbReference>
<gene>
    <name evidence="2" type="ORF">COT94_00335</name>
</gene>
<protein>
    <recommendedName>
        <fullName evidence="4">DUF475 domain-containing protein</fullName>
    </recommendedName>
</protein>
<feature type="transmembrane region" description="Helical" evidence="1">
    <location>
        <begin position="221"/>
        <end position="239"/>
    </location>
</feature>
<sequence length="307" mass="34992">MWWQTGLIIFGLALLEIACSIDNAVLNAKILTDLPKKYRRFFLFWGLLFSIIVVRGSFPFFLIWSANPALSWWQVFLAIFNQSSALTASLMESRAWLLMAGGVYLHLIFWSWFLTEEKRFNFLVGRFTKKYHFLFYFLVLVLGGLLLWTTSLVNLQLTISALIGFGVFFIADGLKRGAYWTGTHLKKAKLGVWSKLVYLEVLDAAFVLDGIIGSFAFTMNLPLIIVGSGLGALVVRQLTVQGLPWLTRWTFLKNGALFSILFLSIIMIAESFGADFGWWLAPVLSFVGLTIFLALSMVHWKRKHYKK</sequence>
<evidence type="ECO:0000313" key="2">
    <source>
        <dbReference type="EMBL" id="PIT96396.1"/>
    </source>
</evidence>
<dbReference type="AlphaFoldDB" id="A0A2M6WUK1"/>
<feature type="transmembrane region" description="Helical" evidence="1">
    <location>
        <begin position="96"/>
        <end position="113"/>
    </location>
</feature>
<proteinExistence type="predicted"/>
<feature type="transmembrane region" description="Helical" evidence="1">
    <location>
        <begin position="278"/>
        <end position="298"/>
    </location>
</feature>
<accession>A0A2M6WUK1</accession>
<dbReference type="Pfam" id="PF04332">
    <property type="entry name" value="DUF475"/>
    <property type="match status" value="1"/>
</dbReference>